<comment type="caution">
    <text evidence="6">The sequence shown here is derived from an EMBL/GenBank/DDBJ whole genome shotgun (WGS) entry which is preliminary data.</text>
</comment>
<keyword evidence="3" id="KW-0548">Nucleotidyltransferase</keyword>
<evidence type="ECO:0000256" key="2">
    <source>
        <dbReference type="ARBA" id="ARBA00022679"/>
    </source>
</evidence>
<feature type="domain" description="DNA-directed DNA polymerase family B multifunctional" evidence="5">
    <location>
        <begin position="1"/>
        <end position="106"/>
    </location>
</feature>
<dbReference type="EMBL" id="BFAD01000011">
    <property type="protein sequence ID" value="GBE87523.1"/>
    <property type="molecule type" value="Genomic_DNA"/>
</dbReference>
<keyword evidence="4" id="KW-0239">DNA-directed DNA polymerase</keyword>
<dbReference type="InterPro" id="IPR043502">
    <property type="entry name" value="DNA/RNA_pol_sf"/>
</dbReference>
<name>A0A401GZD2_9APHY</name>
<dbReference type="GeneID" id="38784440"/>
<evidence type="ECO:0000256" key="4">
    <source>
        <dbReference type="ARBA" id="ARBA00022932"/>
    </source>
</evidence>
<dbReference type="RefSeq" id="XP_027618436.1">
    <property type="nucleotide sequence ID" value="XM_027762635.1"/>
</dbReference>
<evidence type="ECO:0000256" key="1">
    <source>
        <dbReference type="ARBA" id="ARBA00012417"/>
    </source>
</evidence>
<dbReference type="Gene3D" id="3.90.1600.10">
    <property type="entry name" value="Palm domain of DNA polymerase"/>
    <property type="match status" value="1"/>
</dbReference>
<dbReference type="GO" id="GO:0006273">
    <property type="term" value="P:lagging strand elongation"/>
    <property type="evidence" value="ECO:0007669"/>
    <property type="project" value="TreeGrafter"/>
</dbReference>
<sequence>MDFNLLYPTIIQEYNIDFMIVDRMEDEEGEEKIPESLSPEVAQGILPRPIATLVNRRRQAKSLMKDRKATQSQLLQWDIKQMALKLTANSTCGCLGFEYSRFYALPSLPP</sequence>
<dbReference type="PANTHER" id="PTHR45861">
    <property type="entry name" value="DNA POLYMERASE ALPHA CATALYTIC SUBUNIT"/>
    <property type="match status" value="1"/>
</dbReference>
<dbReference type="SUPFAM" id="SSF56672">
    <property type="entry name" value="DNA/RNA polymerases"/>
    <property type="match status" value="1"/>
</dbReference>
<gene>
    <name evidence="6" type="ORF">SCP_1102000</name>
</gene>
<protein>
    <recommendedName>
        <fullName evidence="1">DNA-directed DNA polymerase</fullName>
        <ecNumber evidence="1">2.7.7.7</ecNumber>
    </recommendedName>
</protein>
<dbReference type="GO" id="GO:0006272">
    <property type="term" value="P:leading strand elongation"/>
    <property type="evidence" value="ECO:0007669"/>
    <property type="project" value="TreeGrafter"/>
</dbReference>
<dbReference type="GO" id="GO:0005658">
    <property type="term" value="C:alpha DNA polymerase:primase complex"/>
    <property type="evidence" value="ECO:0007669"/>
    <property type="project" value="TreeGrafter"/>
</dbReference>
<dbReference type="GO" id="GO:0000166">
    <property type="term" value="F:nucleotide binding"/>
    <property type="evidence" value="ECO:0007669"/>
    <property type="project" value="InterPro"/>
</dbReference>
<dbReference type="GO" id="GO:1902975">
    <property type="term" value="P:mitotic DNA replication initiation"/>
    <property type="evidence" value="ECO:0007669"/>
    <property type="project" value="TreeGrafter"/>
</dbReference>
<dbReference type="STRING" id="139825.A0A401GZD2"/>
<dbReference type="PANTHER" id="PTHR45861:SF1">
    <property type="entry name" value="DNA POLYMERASE ALPHA CATALYTIC SUBUNIT"/>
    <property type="match status" value="1"/>
</dbReference>
<organism evidence="6 7">
    <name type="scientific">Sparassis crispa</name>
    <dbReference type="NCBI Taxonomy" id="139825"/>
    <lineage>
        <taxon>Eukaryota</taxon>
        <taxon>Fungi</taxon>
        <taxon>Dikarya</taxon>
        <taxon>Basidiomycota</taxon>
        <taxon>Agaricomycotina</taxon>
        <taxon>Agaricomycetes</taxon>
        <taxon>Polyporales</taxon>
        <taxon>Sparassidaceae</taxon>
        <taxon>Sparassis</taxon>
    </lineage>
</organism>
<dbReference type="AlphaFoldDB" id="A0A401GZD2"/>
<dbReference type="EC" id="2.7.7.7" evidence="1"/>
<evidence type="ECO:0000259" key="5">
    <source>
        <dbReference type="Pfam" id="PF00136"/>
    </source>
</evidence>
<dbReference type="InterPro" id="IPR023211">
    <property type="entry name" value="DNA_pol_palm_dom_sf"/>
</dbReference>
<dbReference type="InParanoid" id="A0A401GZD2"/>
<dbReference type="GO" id="GO:0003887">
    <property type="term" value="F:DNA-directed DNA polymerase activity"/>
    <property type="evidence" value="ECO:0007669"/>
    <property type="project" value="UniProtKB-KW"/>
</dbReference>
<dbReference type="GO" id="GO:0003688">
    <property type="term" value="F:DNA replication origin binding"/>
    <property type="evidence" value="ECO:0007669"/>
    <property type="project" value="TreeGrafter"/>
</dbReference>
<reference evidence="6 7" key="1">
    <citation type="journal article" date="2018" name="Sci. Rep.">
        <title>Genome sequence of the cauliflower mushroom Sparassis crispa (Hanabiratake) and its association with beneficial usage.</title>
        <authorList>
            <person name="Kiyama R."/>
            <person name="Furutani Y."/>
            <person name="Kawaguchi K."/>
            <person name="Nakanishi T."/>
        </authorList>
    </citation>
    <scope>NUCLEOTIDE SEQUENCE [LARGE SCALE GENOMIC DNA]</scope>
</reference>
<keyword evidence="2" id="KW-0808">Transferase</keyword>
<evidence type="ECO:0000313" key="6">
    <source>
        <dbReference type="EMBL" id="GBE87523.1"/>
    </source>
</evidence>
<dbReference type="OrthoDB" id="6755010at2759"/>
<dbReference type="Proteomes" id="UP000287166">
    <property type="component" value="Unassembled WGS sequence"/>
</dbReference>
<dbReference type="GO" id="GO:0003697">
    <property type="term" value="F:single-stranded DNA binding"/>
    <property type="evidence" value="ECO:0007669"/>
    <property type="project" value="TreeGrafter"/>
</dbReference>
<dbReference type="InterPro" id="IPR006134">
    <property type="entry name" value="DNA-dir_DNA_pol_B_multi_dom"/>
</dbReference>
<dbReference type="GO" id="GO:0003682">
    <property type="term" value="F:chromatin binding"/>
    <property type="evidence" value="ECO:0007669"/>
    <property type="project" value="TreeGrafter"/>
</dbReference>
<dbReference type="Pfam" id="PF00136">
    <property type="entry name" value="DNA_pol_B"/>
    <property type="match status" value="1"/>
</dbReference>
<evidence type="ECO:0000256" key="3">
    <source>
        <dbReference type="ARBA" id="ARBA00022695"/>
    </source>
</evidence>
<proteinExistence type="predicted"/>
<accession>A0A401GZD2</accession>
<evidence type="ECO:0000313" key="7">
    <source>
        <dbReference type="Proteomes" id="UP000287166"/>
    </source>
</evidence>
<keyword evidence="7" id="KW-1185">Reference proteome</keyword>